<evidence type="ECO:0000256" key="1">
    <source>
        <dbReference type="ARBA" id="ARBA00000493"/>
    </source>
</evidence>
<evidence type="ECO:0000259" key="12">
    <source>
        <dbReference type="Pfam" id="PF03372"/>
    </source>
</evidence>
<dbReference type="OMA" id="WWSYRGR"/>
<dbReference type="GO" id="GO:0046872">
    <property type="term" value="F:metal ion binding"/>
    <property type="evidence" value="ECO:0007669"/>
    <property type="project" value="UniProtKB-KW"/>
</dbReference>
<evidence type="ECO:0000256" key="11">
    <source>
        <dbReference type="SAM" id="MobiDB-lite"/>
    </source>
</evidence>
<comment type="cofactor">
    <cofactor evidence="8 10">
        <name>Mg(2+)</name>
        <dbReference type="ChEBI" id="CHEBI:18420"/>
    </cofactor>
    <cofactor evidence="8 10">
        <name>Mn(2+)</name>
        <dbReference type="ChEBI" id="CHEBI:29035"/>
    </cofactor>
    <text evidence="8 10">Probably binds two magnesium or manganese ions per subunit.</text>
</comment>
<feature type="binding site" evidence="8">
    <location>
        <position position="104"/>
    </location>
    <ligand>
        <name>Mg(2+)</name>
        <dbReference type="ChEBI" id="CHEBI:18420"/>
        <label>1</label>
    </ligand>
</feature>
<dbReference type="GO" id="GO:0008081">
    <property type="term" value="F:phosphoric diester hydrolase activity"/>
    <property type="evidence" value="ECO:0007669"/>
    <property type="project" value="TreeGrafter"/>
</dbReference>
<evidence type="ECO:0000313" key="13">
    <source>
        <dbReference type="Proteomes" id="UP000694843"/>
    </source>
</evidence>
<comment type="similarity">
    <text evidence="3 10">Belongs to the DNA repair enzymes AP/ExoA family.</text>
</comment>
<sequence>MTIGHMLNTFGKISIPIIKLGFAQKYSPLFAKVSTFQKAMAKKRGNDAAKSGNSSSEKGEPASKKLKSNSVQEKTSSTEASETFHSEAVTNSGEKWNFKIVSWNINGLRAWLQNDGHSIIAKEDPDVICLQETKCSKDKIPEAALNVPGYKSYFMSAEKEGYAGVAVYSKVAPLSIAYGVSDGEHDKEGRAITLKFEDFYLVTAYVPNSGRGLVTLDKRLNWDAIFLKYLQELDKEKPVIMCGDLNVSHHEIDLANPKTNRKNAGFTQEERDGFTKLLEAGFVDSFRHFYPKKENAYTFWTYMRNARAKNVGWRLDYFVVSERFKESLCDSLIRSWVMGSDHCPITLLIHTKMARSS</sequence>
<dbReference type="RefSeq" id="XP_018026508.1">
    <property type="nucleotide sequence ID" value="XM_018171019.1"/>
</dbReference>
<accession>A0A8B7PK09</accession>
<evidence type="ECO:0000256" key="5">
    <source>
        <dbReference type="ARBA" id="ARBA00022801"/>
    </source>
</evidence>
<proteinExistence type="inferred from homology"/>
<keyword evidence="10" id="KW-0227">DNA damage</keyword>
<dbReference type="PANTHER" id="PTHR22748">
    <property type="entry name" value="AP ENDONUCLEASE"/>
    <property type="match status" value="1"/>
</dbReference>
<keyword evidence="6 8" id="KW-0460">Magnesium</keyword>
<dbReference type="PROSITE" id="PS00726">
    <property type="entry name" value="AP_NUCLEASE_F1_1"/>
    <property type="match status" value="1"/>
</dbReference>
<feature type="active site" description="Proton acceptor" evidence="7">
    <location>
        <position position="342"/>
    </location>
</feature>
<feature type="binding site" evidence="8">
    <location>
        <position position="341"/>
    </location>
    <ligand>
        <name>Mg(2+)</name>
        <dbReference type="ChEBI" id="CHEBI:18420"/>
        <label>1</label>
    </ligand>
</feature>
<organism evidence="13 14">
    <name type="scientific">Hyalella azteca</name>
    <name type="common">Amphipod</name>
    <dbReference type="NCBI Taxonomy" id="294128"/>
    <lineage>
        <taxon>Eukaryota</taxon>
        <taxon>Metazoa</taxon>
        <taxon>Ecdysozoa</taxon>
        <taxon>Arthropoda</taxon>
        <taxon>Crustacea</taxon>
        <taxon>Multicrustacea</taxon>
        <taxon>Malacostraca</taxon>
        <taxon>Eumalacostraca</taxon>
        <taxon>Peracarida</taxon>
        <taxon>Amphipoda</taxon>
        <taxon>Senticaudata</taxon>
        <taxon>Talitrida</taxon>
        <taxon>Talitroidea</taxon>
        <taxon>Hyalellidae</taxon>
        <taxon>Hyalella</taxon>
    </lineage>
</organism>
<feature type="binding site" evidence="8">
    <location>
        <position position="246"/>
    </location>
    <ligand>
        <name>Mg(2+)</name>
        <dbReference type="ChEBI" id="CHEBI:18420"/>
        <label>1</label>
    </ligand>
</feature>
<evidence type="ECO:0000256" key="9">
    <source>
        <dbReference type="PIRSR" id="PIRSR604808-3"/>
    </source>
</evidence>
<dbReference type="InterPro" id="IPR036691">
    <property type="entry name" value="Endo/exonu/phosph_ase_sf"/>
</dbReference>
<name>A0A8B7PK09_HYAAZ</name>
<dbReference type="KEGG" id="hazt:108681936"/>
<gene>
    <name evidence="14" type="primary">LOC108681936</name>
</gene>
<dbReference type="InterPro" id="IPR005135">
    <property type="entry name" value="Endo/exonuclease/phosphatase"/>
</dbReference>
<feature type="active site" description="Proton donor/acceptor" evidence="7">
    <location>
        <position position="244"/>
    </location>
</feature>
<dbReference type="Pfam" id="PF03372">
    <property type="entry name" value="Exo_endo_phos"/>
    <property type="match status" value="1"/>
</dbReference>
<feature type="binding site" evidence="8">
    <location>
        <position position="132"/>
    </location>
    <ligand>
        <name>Mg(2+)</name>
        <dbReference type="ChEBI" id="CHEBI:18420"/>
        <label>1</label>
    </ligand>
</feature>
<keyword evidence="4 8" id="KW-0479">Metal-binding</keyword>
<dbReference type="GeneID" id="108681936"/>
<dbReference type="PROSITE" id="PS00728">
    <property type="entry name" value="AP_NUCLEASE_F1_3"/>
    <property type="match status" value="1"/>
</dbReference>
<dbReference type="GO" id="GO:0003906">
    <property type="term" value="F:DNA-(apurinic or apyrimidinic site) endonuclease activity"/>
    <property type="evidence" value="ECO:0007669"/>
    <property type="project" value="TreeGrafter"/>
</dbReference>
<evidence type="ECO:0000256" key="7">
    <source>
        <dbReference type="PIRSR" id="PIRSR604808-1"/>
    </source>
</evidence>
<dbReference type="OrthoDB" id="498125at2759"/>
<dbReference type="GO" id="GO:0003677">
    <property type="term" value="F:DNA binding"/>
    <property type="evidence" value="ECO:0007669"/>
    <property type="project" value="InterPro"/>
</dbReference>
<comment type="catalytic activity">
    <reaction evidence="1">
        <text>Exonucleolytic cleavage in the 3'- to 5'-direction to yield nucleoside 5'-phosphates.</text>
        <dbReference type="EC" id="3.1.11.2"/>
    </reaction>
</comment>
<comment type="cofactor">
    <cofactor evidence="2">
        <name>Mn(2+)</name>
        <dbReference type="ChEBI" id="CHEBI:29035"/>
    </cofactor>
</comment>
<evidence type="ECO:0000256" key="4">
    <source>
        <dbReference type="ARBA" id="ARBA00022723"/>
    </source>
</evidence>
<evidence type="ECO:0000256" key="8">
    <source>
        <dbReference type="PIRSR" id="PIRSR604808-2"/>
    </source>
</evidence>
<feature type="binding site" evidence="8">
    <location>
        <position position="342"/>
    </location>
    <ligand>
        <name>Mg(2+)</name>
        <dbReference type="ChEBI" id="CHEBI:18420"/>
        <label>1</label>
    </ligand>
</feature>
<evidence type="ECO:0000313" key="14">
    <source>
        <dbReference type="RefSeq" id="XP_018026508.1"/>
    </source>
</evidence>
<keyword evidence="8" id="KW-0464">Manganese</keyword>
<reference evidence="14" key="1">
    <citation type="submission" date="2025-08" db="UniProtKB">
        <authorList>
            <consortium name="RefSeq"/>
        </authorList>
    </citation>
    <scope>IDENTIFICATION</scope>
    <source>
        <tissue evidence="14">Whole organism</tissue>
    </source>
</reference>
<dbReference type="NCBIfam" id="TIGR00633">
    <property type="entry name" value="xth"/>
    <property type="match status" value="1"/>
</dbReference>
<dbReference type="GO" id="GO:0008311">
    <property type="term" value="F:double-stranded DNA 3'-5' DNA exonuclease activity"/>
    <property type="evidence" value="ECO:0007669"/>
    <property type="project" value="UniProtKB-EC"/>
</dbReference>
<dbReference type="PROSITE" id="PS51435">
    <property type="entry name" value="AP_NUCLEASE_F1_4"/>
    <property type="match status" value="1"/>
</dbReference>
<protein>
    <recommendedName>
        <fullName evidence="10">DNA-(apurinic or apyrimidinic site) endonuclease</fullName>
        <ecNumber evidence="10">3.1.-.-</ecNumber>
    </recommendedName>
</protein>
<feature type="compositionally biased region" description="Polar residues" evidence="11">
    <location>
        <begin position="68"/>
        <end position="86"/>
    </location>
</feature>
<keyword evidence="5" id="KW-0378">Hydrolase</keyword>
<feature type="binding site" evidence="8">
    <location>
        <position position="244"/>
    </location>
    <ligand>
        <name>Mg(2+)</name>
        <dbReference type="ChEBI" id="CHEBI:18420"/>
        <label>1</label>
    </ligand>
</feature>
<dbReference type="EC" id="3.1.-.-" evidence="10"/>
<evidence type="ECO:0000256" key="2">
    <source>
        <dbReference type="ARBA" id="ARBA00001936"/>
    </source>
</evidence>
<keyword evidence="10" id="KW-0234">DNA repair</keyword>
<dbReference type="InterPro" id="IPR020847">
    <property type="entry name" value="AP_endonuclease_F1_BS"/>
</dbReference>
<evidence type="ECO:0000256" key="3">
    <source>
        <dbReference type="ARBA" id="ARBA00007092"/>
    </source>
</evidence>
<evidence type="ECO:0000256" key="6">
    <source>
        <dbReference type="ARBA" id="ARBA00022842"/>
    </source>
</evidence>
<feature type="site" description="Transition state stabilizer" evidence="9">
    <location>
        <position position="246"/>
    </location>
</feature>
<dbReference type="NCBIfam" id="TIGR00195">
    <property type="entry name" value="exoDNase_III"/>
    <property type="match status" value="1"/>
</dbReference>
<feature type="site" description="Interaction with DNA substrate" evidence="9">
    <location>
        <position position="342"/>
    </location>
</feature>
<dbReference type="Proteomes" id="UP000694843">
    <property type="component" value="Unplaced"/>
</dbReference>
<dbReference type="AlphaFoldDB" id="A0A8B7PK09"/>
<dbReference type="PROSITE" id="PS00727">
    <property type="entry name" value="AP_NUCLEASE_F1_2"/>
    <property type="match status" value="1"/>
</dbReference>
<dbReference type="FunFam" id="3.60.10.10:FF:000026">
    <property type="entry name" value="Exodeoxyribonuclease III"/>
    <property type="match status" value="1"/>
</dbReference>
<dbReference type="SUPFAM" id="SSF56219">
    <property type="entry name" value="DNase I-like"/>
    <property type="match status" value="1"/>
</dbReference>
<feature type="region of interest" description="Disordered" evidence="11">
    <location>
        <begin position="44"/>
        <end position="86"/>
    </location>
</feature>
<dbReference type="Gene3D" id="3.60.10.10">
    <property type="entry name" value="Endonuclease/exonuclease/phosphatase"/>
    <property type="match status" value="1"/>
</dbReference>
<dbReference type="InterPro" id="IPR004808">
    <property type="entry name" value="AP_endonuc_1"/>
</dbReference>
<feature type="site" description="Important for catalytic activity" evidence="9">
    <location>
        <position position="316"/>
    </location>
</feature>
<feature type="active site" evidence="7">
    <location>
        <position position="205"/>
    </location>
</feature>
<keyword evidence="13" id="KW-1185">Reference proteome</keyword>
<dbReference type="GO" id="GO:0005634">
    <property type="term" value="C:nucleus"/>
    <property type="evidence" value="ECO:0007669"/>
    <property type="project" value="TreeGrafter"/>
</dbReference>
<dbReference type="CDD" id="cd09087">
    <property type="entry name" value="Ape1-like_AP-endo"/>
    <property type="match status" value="1"/>
</dbReference>
<dbReference type="GO" id="GO:0006284">
    <property type="term" value="P:base-excision repair"/>
    <property type="evidence" value="ECO:0007669"/>
    <property type="project" value="TreeGrafter"/>
</dbReference>
<evidence type="ECO:0000256" key="10">
    <source>
        <dbReference type="RuleBase" id="RU362131"/>
    </source>
</evidence>
<dbReference type="PANTHER" id="PTHR22748:SF6">
    <property type="entry name" value="DNA-(APURINIC OR APYRIMIDINIC SITE) ENDONUCLEASE"/>
    <property type="match status" value="1"/>
</dbReference>
<dbReference type="InterPro" id="IPR020848">
    <property type="entry name" value="AP_endonuclease_F1_CS"/>
</dbReference>
<feature type="domain" description="Endonuclease/exonuclease/phosphatase" evidence="12">
    <location>
        <begin position="101"/>
        <end position="342"/>
    </location>
</feature>